<evidence type="ECO:0000313" key="4">
    <source>
        <dbReference type="Proteomes" id="UP000483672"/>
    </source>
</evidence>
<proteinExistence type="predicted"/>
<organism evidence="1 3">
    <name type="scientific">Orbilia oligospora</name>
    <name type="common">Nematode-trapping fungus</name>
    <name type="synonym">Arthrobotrys oligospora</name>
    <dbReference type="NCBI Taxonomy" id="2813651"/>
    <lineage>
        <taxon>Eukaryota</taxon>
        <taxon>Fungi</taxon>
        <taxon>Dikarya</taxon>
        <taxon>Ascomycota</taxon>
        <taxon>Pezizomycotina</taxon>
        <taxon>Orbiliomycetes</taxon>
        <taxon>Orbiliales</taxon>
        <taxon>Orbiliaceae</taxon>
        <taxon>Orbilia</taxon>
    </lineage>
</organism>
<name>A0A6G1MJ20_ORBOL</name>
<dbReference type="Proteomes" id="UP000483672">
    <property type="component" value="Unassembled WGS sequence"/>
</dbReference>
<comment type="caution">
    <text evidence="1">The sequence shown here is derived from an EMBL/GenBank/DDBJ whole genome shotgun (WGS) entry which is preliminary data.</text>
</comment>
<dbReference type="AlphaFoldDB" id="A0A6G1MJ20"/>
<protein>
    <submittedName>
        <fullName evidence="1">Uncharacterized protein</fullName>
    </submittedName>
</protein>
<dbReference type="EMBL" id="WIWS01000020">
    <property type="protein sequence ID" value="KAF3224211.1"/>
    <property type="molecule type" value="Genomic_DNA"/>
</dbReference>
<evidence type="ECO:0000313" key="3">
    <source>
        <dbReference type="Proteomes" id="UP000472727"/>
    </source>
</evidence>
<reference evidence="3 4" key="1">
    <citation type="submission" date="2019-06" db="EMBL/GenBank/DDBJ databases">
        <authorList>
            <person name="Palmer J.M."/>
        </authorList>
    </citation>
    <scope>NUCLEOTIDE SEQUENCE [LARGE SCALE GENOMIC DNA]</scope>
    <source>
        <strain evidence="1 3">TWF106</strain>
        <strain evidence="2 4">TWF191</strain>
    </source>
</reference>
<dbReference type="Proteomes" id="UP000472727">
    <property type="component" value="Unassembled WGS sequence"/>
</dbReference>
<gene>
    <name evidence="1" type="ORF">TWF106_004412</name>
    <name evidence="2" type="ORF">TWF191_010316</name>
</gene>
<evidence type="ECO:0000313" key="1">
    <source>
        <dbReference type="EMBL" id="KAF3224211.1"/>
    </source>
</evidence>
<dbReference type="EMBL" id="WIPF01000008">
    <property type="protein sequence ID" value="KAF3230431.1"/>
    <property type="molecule type" value="Genomic_DNA"/>
</dbReference>
<accession>A0A6G1MJ20</accession>
<evidence type="ECO:0000313" key="2">
    <source>
        <dbReference type="EMBL" id="KAF3230431.1"/>
    </source>
</evidence>
<sequence length="274" mass="31050">MASLFTSAAQQDSIITAIKTFIALPESVPDNTDYISFSNISAVNAHAIRSAFDNDPIFDAAYARFTYDPMFGQIRITRGSPLIDVTANWLQKQEKKWKENRAVQIFTYQNDILSYGGLELRTFTIDTIIKTPCFCLQPWSKPFPSVVVETGYTQPLIDLERDKEIWKNFTNGETKVVIMTKFAMTARGTVMADVWFHRPQAANGISTSSRCAIFPAPRSSQTEVFFLDLSEVYGGECPEGVDPDRILELDLTELREMCREELRNNELVPDSDDR</sequence>